<dbReference type="AlphaFoldDB" id="A0A8H8DFB2"/>
<name>A0A8H8DFB2_9FUNG</name>
<feature type="non-terminal residue" evidence="3">
    <location>
        <position position="137"/>
    </location>
</feature>
<feature type="region of interest" description="Disordered" evidence="1">
    <location>
        <begin position="38"/>
        <end position="78"/>
    </location>
</feature>
<proteinExistence type="predicted"/>
<dbReference type="InterPro" id="IPR000403">
    <property type="entry name" value="PI3/4_kinase_cat_dom"/>
</dbReference>
<evidence type="ECO:0000313" key="4">
    <source>
        <dbReference type="Proteomes" id="UP000673691"/>
    </source>
</evidence>
<keyword evidence="4" id="KW-1185">Reference proteome</keyword>
<sequence>MRVLRDNKESLMAVFETFVFDPLISWRLLNPSPRQVRFRSQVSTDERERVGGRPECQQAGSAQPASGRGHQPRFQQTLWARLQPGQLSGRPGTGAAANTARHLSREPVPMFRGMVCFLVTEREREPAVTFQPHRTCI</sequence>
<feature type="domain" description="PI3K/PI4K catalytic" evidence="2">
    <location>
        <begin position="1"/>
        <end position="65"/>
    </location>
</feature>
<evidence type="ECO:0000259" key="2">
    <source>
        <dbReference type="PROSITE" id="PS50290"/>
    </source>
</evidence>
<organism evidence="3 4">
    <name type="scientific">Olpidium bornovanus</name>
    <dbReference type="NCBI Taxonomy" id="278681"/>
    <lineage>
        <taxon>Eukaryota</taxon>
        <taxon>Fungi</taxon>
        <taxon>Fungi incertae sedis</taxon>
        <taxon>Olpidiomycota</taxon>
        <taxon>Olpidiomycotina</taxon>
        <taxon>Olpidiomycetes</taxon>
        <taxon>Olpidiales</taxon>
        <taxon>Olpidiaceae</taxon>
        <taxon>Olpidium</taxon>
    </lineage>
</organism>
<accession>A0A8H8DFB2</accession>
<dbReference type="EMBL" id="JAEFCI010011654">
    <property type="protein sequence ID" value="KAG5456489.1"/>
    <property type="molecule type" value="Genomic_DNA"/>
</dbReference>
<evidence type="ECO:0000256" key="1">
    <source>
        <dbReference type="SAM" id="MobiDB-lite"/>
    </source>
</evidence>
<dbReference type="OrthoDB" id="381190at2759"/>
<gene>
    <name evidence="3" type="ORF">BJ554DRAFT_3758</name>
</gene>
<comment type="caution">
    <text evidence="3">The sequence shown here is derived from an EMBL/GenBank/DDBJ whole genome shotgun (WGS) entry which is preliminary data.</text>
</comment>
<dbReference type="Proteomes" id="UP000673691">
    <property type="component" value="Unassembled WGS sequence"/>
</dbReference>
<dbReference type="PROSITE" id="PS50290">
    <property type="entry name" value="PI3_4_KINASE_3"/>
    <property type="match status" value="1"/>
</dbReference>
<reference evidence="3 4" key="1">
    <citation type="journal article" name="Sci. Rep.">
        <title>Genome-scale phylogenetic analyses confirm Olpidium as the closest living zoosporic fungus to the non-flagellated, terrestrial fungi.</title>
        <authorList>
            <person name="Chang Y."/>
            <person name="Rochon D."/>
            <person name="Sekimoto S."/>
            <person name="Wang Y."/>
            <person name="Chovatia M."/>
            <person name="Sandor L."/>
            <person name="Salamov A."/>
            <person name="Grigoriev I.V."/>
            <person name="Stajich J.E."/>
            <person name="Spatafora J.W."/>
        </authorList>
    </citation>
    <scope>NUCLEOTIDE SEQUENCE [LARGE SCALE GENOMIC DNA]</scope>
    <source>
        <strain evidence="3">S191</strain>
    </source>
</reference>
<protein>
    <recommendedName>
        <fullName evidence="2">PI3K/PI4K catalytic domain-containing protein</fullName>
    </recommendedName>
</protein>
<evidence type="ECO:0000313" key="3">
    <source>
        <dbReference type="EMBL" id="KAG5456489.1"/>
    </source>
</evidence>